<reference evidence="3 4" key="1">
    <citation type="submission" date="2019-04" db="EMBL/GenBank/DDBJ databases">
        <title>Bacillus caeni sp. nov., a bacterium isolated from mangrove sediment.</title>
        <authorList>
            <person name="Huang H."/>
            <person name="Mo K."/>
            <person name="Hu Y."/>
        </authorList>
    </citation>
    <scope>NUCLEOTIDE SEQUENCE [LARGE SCALE GENOMIC DNA]</scope>
    <source>
        <strain evidence="3 4">HB172195</strain>
    </source>
</reference>
<evidence type="ECO:0000313" key="3">
    <source>
        <dbReference type="EMBL" id="TLS36592.1"/>
    </source>
</evidence>
<dbReference type="InterPro" id="IPR012361">
    <property type="entry name" value="GalT_short"/>
</dbReference>
<dbReference type="AlphaFoldDB" id="A0A5R9EZ69"/>
<protein>
    <submittedName>
        <fullName evidence="3">DUF4931 domain-containing protein</fullName>
    </submittedName>
</protein>
<organism evidence="3 4">
    <name type="scientific">Exobacillus caeni</name>
    <dbReference type="NCBI Taxonomy" id="2574798"/>
    <lineage>
        <taxon>Bacteria</taxon>
        <taxon>Bacillati</taxon>
        <taxon>Bacillota</taxon>
        <taxon>Bacilli</taxon>
        <taxon>Bacillales</taxon>
        <taxon>Guptibacillaceae</taxon>
        <taxon>Exobacillus</taxon>
    </lineage>
</organism>
<name>A0A5R9EZ69_9BACL</name>
<dbReference type="EMBL" id="SWLG01000009">
    <property type="protein sequence ID" value="TLS36592.1"/>
    <property type="molecule type" value="Genomic_DNA"/>
</dbReference>
<dbReference type="Gene3D" id="3.30.428.10">
    <property type="entry name" value="HIT-like"/>
    <property type="match status" value="1"/>
</dbReference>
<dbReference type="SUPFAM" id="SSF54197">
    <property type="entry name" value="HIT-like"/>
    <property type="match status" value="1"/>
</dbReference>
<proteinExistence type="predicted"/>
<keyword evidence="4" id="KW-1185">Reference proteome</keyword>
<dbReference type="Pfam" id="PF20956">
    <property type="entry name" value="DUF4931_C"/>
    <property type="match status" value="1"/>
</dbReference>
<sequence>MNSKTHLVFDSHLGRQKPESIVNRKAACPFCDRENLTDIIAEDGPIILLKNKYPTLQNTYQTVLIETQQCDGELSLYPKEDLYRVIRFGIRQWLEMVNSKQYQSVLFYKNHGPLSGGTIAHPHMQIVGLEQVDYHQYVNEEQFEGITIAEEKSVRFTISTKPRMGFYEFNSIMGDLKDIEVFSDYIQDAVHYVLHHFHSKCNSYNLFFYQIKGKIAAKVIPRFPASPLFVGYSIPQVANRVGEVAEQIKKIYHYA</sequence>
<dbReference type="InterPro" id="IPR049285">
    <property type="entry name" value="DUF4931_C"/>
</dbReference>
<feature type="domain" description="DUF4931" evidence="2">
    <location>
        <begin position="137"/>
        <end position="252"/>
    </location>
</feature>
<evidence type="ECO:0000259" key="2">
    <source>
        <dbReference type="Pfam" id="PF20956"/>
    </source>
</evidence>
<feature type="domain" description="DUF4931" evidence="1">
    <location>
        <begin position="9"/>
        <end position="132"/>
    </location>
</feature>
<comment type="caution">
    <text evidence="3">The sequence shown here is derived from an EMBL/GenBank/DDBJ whole genome shotgun (WGS) entry which is preliminary data.</text>
</comment>
<dbReference type="InterPro" id="IPR036265">
    <property type="entry name" value="HIT-like_sf"/>
</dbReference>
<evidence type="ECO:0000313" key="4">
    <source>
        <dbReference type="Proteomes" id="UP000308230"/>
    </source>
</evidence>
<dbReference type="Proteomes" id="UP000308230">
    <property type="component" value="Unassembled WGS sequence"/>
</dbReference>
<evidence type="ECO:0000259" key="1">
    <source>
        <dbReference type="Pfam" id="PF16285"/>
    </source>
</evidence>
<dbReference type="OrthoDB" id="1803128at2"/>
<accession>A0A5R9EZ69</accession>
<dbReference type="RefSeq" id="WP_138127252.1">
    <property type="nucleotide sequence ID" value="NZ_SWLG01000009.1"/>
</dbReference>
<dbReference type="InterPro" id="IPR046322">
    <property type="entry name" value="DUF4931"/>
</dbReference>
<dbReference type="Pfam" id="PF16285">
    <property type="entry name" value="DUF4931_N"/>
    <property type="match status" value="1"/>
</dbReference>
<gene>
    <name evidence="3" type="ORF">FCL54_13790</name>
</gene>
<dbReference type="PIRSF" id="PIRSF031505">
    <property type="entry name" value="GalT_short"/>
    <property type="match status" value="1"/>
</dbReference>